<dbReference type="InterPro" id="IPR036291">
    <property type="entry name" value="NAD(P)-bd_dom_sf"/>
</dbReference>
<reference evidence="3" key="1">
    <citation type="submission" date="2023-07" db="EMBL/GenBank/DDBJ databases">
        <authorList>
            <consortium name="AG Swart"/>
            <person name="Singh M."/>
            <person name="Singh A."/>
            <person name="Seah K."/>
            <person name="Emmerich C."/>
        </authorList>
    </citation>
    <scope>NUCLEOTIDE SEQUENCE</scope>
    <source>
        <strain evidence="3">DP1</strain>
    </source>
</reference>
<dbReference type="EMBL" id="CAMPGE010014960">
    <property type="protein sequence ID" value="CAI2373605.1"/>
    <property type="molecule type" value="Genomic_DNA"/>
</dbReference>
<comment type="similarity">
    <text evidence="1">Belongs to the 3-beta-HSD family.</text>
</comment>
<accession>A0AAD1XIY4</accession>
<keyword evidence="4" id="KW-1185">Reference proteome</keyword>
<dbReference type="GO" id="GO:0005737">
    <property type="term" value="C:cytoplasm"/>
    <property type="evidence" value="ECO:0007669"/>
    <property type="project" value="TreeGrafter"/>
</dbReference>
<comment type="caution">
    <text evidence="3">The sequence shown here is derived from an EMBL/GenBank/DDBJ whole genome shotgun (WGS) entry which is preliminary data.</text>
</comment>
<evidence type="ECO:0000313" key="3">
    <source>
        <dbReference type="EMBL" id="CAI2373605.1"/>
    </source>
</evidence>
<dbReference type="SUPFAM" id="SSF51735">
    <property type="entry name" value="NAD(P)-binding Rossmann-fold domains"/>
    <property type="match status" value="1"/>
</dbReference>
<dbReference type="AlphaFoldDB" id="A0AAD1XIY4"/>
<feature type="domain" description="3-beta hydroxysteroid dehydrogenase/isomerase" evidence="2">
    <location>
        <begin position="11"/>
        <end position="247"/>
    </location>
</feature>
<dbReference type="PANTHER" id="PTHR48079:SF6">
    <property type="entry name" value="NAD(P)-BINDING DOMAIN-CONTAINING PROTEIN-RELATED"/>
    <property type="match status" value="1"/>
</dbReference>
<evidence type="ECO:0000259" key="2">
    <source>
        <dbReference type="Pfam" id="PF01073"/>
    </source>
</evidence>
<dbReference type="Gene3D" id="3.40.50.720">
    <property type="entry name" value="NAD(P)-binding Rossmann-like Domain"/>
    <property type="match status" value="1"/>
</dbReference>
<dbReference type="GO" id="GO:0006694">
    <property type="term" value="P:steroid biosynthetic process"/>
    <property type="evidence" value="ECO:0007669"/>
    <property type="project" value="InterPro"/>
</dbReference>
<proteinExistence type="inferred from homology"/>
<dbReference type="GO" id="GO:0004029">
    <property type="term" value="F:aldehyde dehydrogenase (NAD+) activity"/>
    <property type="evidence" value="ECO:0007669"/>
    <property type="project" value="TreeGrafter"/>
</dbReference>
<keyword evidence="1" id="KW-0560">Oxidoreductase</keyword>
<dbReference type="GO" id="GO:0016616">
    <property type="term" value="F:oxidoreductase activity, acting on the CH-OH group of donors, NAD or NADP as acceptor"/>
    <property type="evidence" value="ECO:0007669"/>
    <property type="project" value="InterPro"/>
</dbReference>
<dbReference type="Pfam" id="PF01073">
    <property type="entry name" value="3Beta_HSD"/>
    <property type="match status" value="1"/>
</dbReference>
<dbReference type="InterPro" id="IPR051783">
    <property type="entry name" value="NAD(P)-dependent_oxidoreduct"/>
</dbReference>
<evidence type="ECO:0000256" key="1">
    <source>
        <dbReference type="RuleBase" id="RU004475"/>
    </source>
</evidence>
<evidence type="ECO:0000313" key="4">
    <source>
        <dbReference type="Proteomes" id="UP001295684"/>
    </source>
</evidence>
<dbReference type="Proteomes" id="UP001295684">
    <property type="component" value="Unassembled WGS sequence"/>
</dbReference>
<protein>
    <recommendedName>
        <fullName evidence="2">3-beta hydroxysteroid dehydrogenase/isomerase domain-containing protein</fullName>
    </recommendedName>
</protein>
<sequence>MERQSRKPLVLVTGVSGYVASWCVHTLIKTGKYRVRGTVRDHTDQSQMEILRKGFGDYFDQIEFVSADLQDQEAIKKAVDDVTYVLHIASPYPMASPKNADKEVIQPAIDGNKHILNACVGSYVQKVILTSSTLTVQDFWENPDKVSDHRTIVKENKKMIPYYKSKIRAERYAFEFMDNLKSADRTFELVTIHPGVITGRALLPRADGASLGLMKNVLENKLPGVIPMYFAQVDVQDVALAHVNAIEMGRDRERYPLASGTYTMGELFDPIREEFASKGYKITKKEMSKCAVRIGAIFNKDARFFLSIWNIHAEVDGTFAAKELGLKYKPMKESVVEACDSLIEFGLVKSP</sequence>
<organism evidence="3 4">
    <name type="scientific">Euplotes crassus</name>
    <dbReference type="NCBI Taxonomy" id="5936"/>
    <lineage>
        <taxon>Eukaryota</taxon>
        <taxon>Sar</taxon>
        <taxon>Alveolata</taxon>
        <taxon>Ciliophora</taxon>
        <taxon>Intramacronucleata</taxon>
        <taxon>Spirotrichea</taxon>
        <taxon>Hypotrichia</taxon>
        <taxon>Euplotida</taxon>
        <taxon>Euplotidae</taxon>
        <taxon>Moneuplotes</taxon>
    </lineage>
</organism>
<dbReference type="PANTHER" id="PTHR48079">
    <property type="entry name" value="PROTEIN YEEZ"/>
    <property type="match status" value="1"/>
</dbReference>
<name>A0AAD1XIY4_EUPCR</name>
<dbReference type="InterPro" id="IPR002225">
    <property type="entry name" value="3Beta_OHSteriod_DH/Estase"/>
</dbReference>
<gene>
    <name evidence="3" type="ORF">ECRASSUSDP1_LOCUS14951</name>
</gene>